<dbReference type="Gene3D" id="3.40.30.10">
    <property type="entry name" value="Glutaredoxin"/>
    <property type="match status" value="1"/>
</dbReference>
<dbReference type="EMBL" id="CAXJIO010000011">
    <property type="protein sequence ID" value="CAL2102594.1"/>
    <property type="molecule type" value="Genomic_DNA"/>
</dbReference>
<sequence length="159" mass="18619">MKPSKYNIVFFLIFGYFTFTATGQQKVNWISFEQLDDSLAVKPKKVFISFFADWCTYCKKMNRVAFKNPEVIAVLNSEYYAVKMDSETKKPIEFEGRAYTNDQVGKNRNPIHQIPLLLASRKNRPFSLPATVILDKTFKVTQRHFEYLSTKKILKILKK</sequence>
<dbReference type="RefSeq" id="WP_348716045.1">
    <property type="nucleotide sequence ID" value="NZ_CAXJIO010000011.1"/>
</dbReference>
<dbReference type="Pfam" id="PF03190">
    <property type="entry name" value="Thioredox_DsbH"/>
    <property type="match status" value="1"/>
</dbReference>
<dbReference type="InterPro" id="IPR036249">
    <property type="entry name" value="Thioredoxin-like_sf"/>
</dbReference>
<dbReference type="Proteomes" id="UP001497527">
    <property type="component" value="Unassembled WGS sequence"/>
</dbReference>
<protein>
    <submittedName>
        <fullName evidence="2">Thioredoxin</fullName>
    </submittedName>
</protein>
<dbReference type="SUPFAM" id="SSF52833">
    <property type="entry name" value="Thioredoxin-like"/>
    <property type="match status" value="1"/>
</dbReference>
<reference evidence="2 3" key="1">
    <citation type="submission" date="2024-05" db="EMBL/GenBank/DDBJ databases">
        <authorList>
            <person name="Duchaud E."/>
        </authorList>
    </citation>
    <scope>NUCLEOTIDE SEQUENCE [LARGE SCALE GENOMIC DNA]</scope>
    <source>
        <strain evidence="2">Ena-SAMPLE-TAB-13-05-2024-13:56:06:370-140308</strain>
    </source>
</reference>
<feature type="domain" description="Spermatogenesis-associated protein 20-like TRX" evidence="1">
    <location>
        <begin position="24"/>
        <end position="91"/>
    </location>
</feature>
<evidence type="ECO:0000313" key="2">
    <source>
        <dbReference type="EMBL" id="CAL2102594.1"/>
    </source>
</evidence>
<name>A0ABP1EYL9_9FLAO</name>
<gene>
    <name evidence="2" type="ORF">T190423A01A_20345</name>
</gene>
<evidence type="ECO:0000259" key="1">
    <source>
        <dbReference type="Pfam" id="PF03190"/>
    </source>
</evidence>
<comment type="caution">
    <text evidence="2">The sequence shown here is derived from an EMBL/GenBank/DDBJ whole genome shotgun (WGS) entry which is preliminary data.</text>
</comment>
<accession>A0ABP1EYL9</accession>
<proteinExistence type="predicted"/>
<keyword evidence="3" id="KW-1185">Reference proteome</keyword>
<evidence type="ECO:0000313" key="3">
    <source>
        <dbReference type="Proteomes" id="UP001497527"/>
    </source>
</evidence>
<dbReference type="InterPro" id="IPR004879">
    <property type="entry name" value="Ssp411-like_TRX"/>
</dbReference>
<organism evidence="2 3">
    <name type="scientific">Tenacibaculum polynesiense</name>
    <dbReference type="NCBI Taxonomy" id="3137857"/>
    <lineage>
        <taxon>Bacteria</taxon>
        <taxon>Pseudomonadati</taxon>
        <taxon>Bacteroidota</taxon>
        <taxon>Flavobacteriia</taxon>
        <taxon>Flavobacteriales</taxon>
        <taxon>Flavobacteriaceae</taxon>
        <taxon>Tenacibaculum</taxon>
    </lineage>
</organism>